<organism evidence="3">
    <name type="scientific">Naegleria gruberi</name>
    <name type="common">Amoeba</name>
    <dbReference type="NCBI Taxonomy" id="5762"/>
    <lineage>
        <taxon>Eukaryota</taxon>
        <taxon>Discoba</taxon>
        <taxon>Heterolobosea</taxon>
        <taxon>Tetramitia</taxon>
        <taxon>Eutetramitia</taxon>
        <taxon>Vahlkampfiidae</taxon>
        <taxon>Naegleria</taxon>
    </lineage>
</organism>
<keyword evidence="3" id="KW-1185">Reference proteome</keyword>
<dbReference type="OMA" id="EMEWKIV"/>
<dbReference type="GeneID" id="8856766"/>
<reference evidence="2 3" key="1">
    <citation type="journal article" date="2010" name="Cell">
        <title>The genome of Naegleria gruberi illuminates early eukaryotic versatility.</title>
        <authorList>
            <person name="Fritz-Laylin L.K."/>
            <person name="Prochnik S.E."/>
            <person name="Ginger M.L."/>
            <person name="Dacks J.B."/>
            <person name="Carpenter M.L."/>
            <person name="Field M.C."/>
            <person name="Kuo A."/>
            <person name="Paredez A."/>
            <person name="Chapman J."/>
            <person name="Pham J."/>
            <person name="Shu S."/>
            <person name="Neupane R."/>
            <person name="Cipriano M."/>
            <person name="Mancuso J."/>
            <person name="Tu H."/>
            <person name="Salamov A."/>
            <person name="Lindquist E."/>
            <person name="Shapiro H."/>
            <person name="Lucas S."/>
            <person name="Grigoriev I.V."/>
            <person name="Cande W.Z."/>
            <person name="Fulton C."/>
            <person name="Rokhsar D.S."/>
            <person name="Dawson S.C."/>
        </authorList>
    </citation>
    <scope>NUCLEOTIDE SEQUENCE [LARGE SCALE GENOMIC DNA]</scope>
    <source>
        <strain evidence="2 3">NEG-M</strain>
    </source>
</reference>
<gene>
    <name evidence="2" type="ORF">NAEGRDRAFT_67874</name>
</gene>
<name>D2VG71_NAEGR</name>
<dbReference type="InParanoid" id="D2VG71"/>
<accession>D2VG71</accession>
<protein>
    <submittedName>
        <fullName evidence="2">Predicted protein</fullName>
    </submittedName>
</protein>
<dbReference type="KEGG" id="ngr:NAEGRDRAFT_67874"/>
<dbReference type="EMBL" id="GG738869">
    <property type="protein sequence ID" value="EFC44297.1"/>
    <property type="molecule type" value="Genomic_DNA"/>
</dbReference>
<evidence type="ECO:0000313" key="3">
    <source>
        <dbReference type="Proteomes" id="UP000006671"/>
    </source>
</evidence>
<keyword evidence="1" id="KW-1133">Transmembrane helix</keyword>
<sequence>MPIRPSASLGPFTANQILAKVNKLVLIFVPVFGIAYLFNHAKDTSASPLLADTSATPVDMKAVFSQWNSVRETLSPFWLDTPLRKKLSFDQVTEVDYLKEMEWKIVDGKVVFKK</sequence>
<dbReference type="Proteomes" id="UP000006671">
    <property type="component" value="Unassembled WGS sequence"/>
</dbReference>
<dbReference type="AlphaFoldDB" id="D2VG71"/>
<feature type="transmembrane region" description="Helical" evidence="1">
    <location>
        <begin position="21"/>
        <end position="38"/>
    </location>
</feature>
<keyword evidence="1" id="KW-0812">Transmembrane</keyword>
<evidence type="ECO:0000313" key="2">
    <source>
        <dbReference type="EMBL" id="EFC44297.1"/>
    </source>
</evidence>
<dbReference type="VEuPathDB" id="AmoebaDB:NAEGRDRAFT_67874"/>
<proteinExistence type="predicted"/>
<dbReference type="OrthoDB" id="10259921at2759"/>
<dbReference type="RefSeq" id="XP_002677041.1">
    <property type="nucleotide sequence ID" value="XM_002676995.1"/>
</dbReference>
<keyword evidence="1" id="KW-0472">Membrane</keyword>
<evidence type="ECO:0000256" key="1">
    <source>
        <dbReference type="SAM" id="Phobius"/>
    </source>
</evidence>